<organism evidence="1 2">
    <name type="scientific">Falsibacillus albus</name>
    <dbReference type="NCBI Taxonomy" id="2478915"/>
    <lineage>
        <taxon>Bacteria</taxon>
        <taxon>Bacillati</taxon>
        <taxon>Bacillota</taxon>
        <taxon>Bacilli</taxon>
        <taxon>Bacillales</taxon>
        <taxon>Bacillaceae</taxon>
        <taxon>Falsibacillus</taxon>
    </lineage>
</organism>
<dbReference type="EMBL" id="RCVZ01000014">
    <property type="protein sequence ID" value="RLQ93432.1"/>
    <property type="molecule type" value="Genomic_DNA"/>
</dbReference>
<dbReference type="OrthoDB" id="2914922at2"/>
<proteinExistence type="predicted"/>
<gene>
    <name evidence="1" type="ORF">D9X91_17160</name>
</gene>
<reference evidence="1 2" key="1">
    <citation type="submission" date="2018-10" db="EMBL/GenBank/DDBJ databases">
        <title>Falsibacillus sp. genome draft.</title>
        <authorList>
            <person name="Shi S."/>
        </authorList>
    </citation>
    <scope>NUCLEOTIDE SEQUENCE [LARGE SCALE GENOMIC DNA]</scope>
    <source>
        <strain evidence="1 2">GY 10110</strain>
    </source>
</reference>
<name>A0A3L7JYB3_9BACI</name>
<evidence type="ECO:0000313" key="2">
    <source>
        <dbReference type="Proteomes" id="UP000276770"/>
    </source>
</evidence>
<dbReference type="Proteomes" id="UP000276770">
    <property type="component" value="Unassembled WGS sequence"/>
</dbReference>
<keyword evidence="2" id="KW-1185">Reference proteome</keyword>
<dbReference type="AlphaFoldDB" id="A0A3L7JYB3"/>
<protein>
    <submittedName>
        <fullName evidence="1">Sporulation histidine kinase inhibitor Sda</fullName>
    </submittedName>
</protein>
<dbReference type="InterPro" id="IPR036916">
    <property type="entry name" value="Sda_sf"/>
</dbReference>
<comment type="caution">
    <text evidence="1">The sequence shown here is derived from an EMBL/GenBank/DDBJ whole genome shotgun (WGS) entry which is preliminary data.</text>
</comment>
<dbReference type="Gene3D" id="1.10.287.1100">
    <property type="entry name" value="Sporulation inhibitor A"/>
    <property type="match status" value="1"/>
</dbReference>
<accession>A0A3L7JYB3</accession>
<dbReference type="Pfam" id="PF08970">
    <property type="entry name" value="Sda"/>
    <property type="match status" value="1"/>
</dbReference>
<dbReference type="RefSeq" id="WP_121681884.1">
    <property type="nucleotide sequence ID" value="NZ_RCVZ01000014.1"/>
</dbReference>
<evidence type="ECO:0000313" key="1">
    <source>
        <dbReference type="EMBL" id="RLQ93432.1"/>
    </source>
</evidence>
<sequence length="51" mass="6040">MNSIYLLSDSQLLKAYKQAKKERLSDEFIRILEKEINKRDLDIKQDGQPES</sequence>
<dbReference type="InterPro" id="IPR015064">
    <property type="entry name" value="Sda"/>
</dbReference>
<dbReference type="SUPFAM" id="SSF100985">
    <property type="entry name" value="Sporulation inhibitor Sda"/>
    <property type="match status" value="1"/>
</dbReference>